<comment type="function">
    <text evidence="14">Catalyzes the condensation reaction of fatty acid synthesis by the addition to an acyl acceptor of two carbons from malonyl-ACP. Catalyzes the first condensation reaction which initiates fatty acid synthesis and may therefore play a role in governing the total rate of fatty acid production. Possesses both acetoacetyl-ACP synthase and acetyl transacylase activities. Its substrate specificity determines the biosynthesis of branched-chain and/or straight-chain of fatty acids.</text>
</comment>
<evidence type="ECO:0000256" key="6">
    <source>
        <dbReference type="ARBA" id="ARBA00022832"/>
    </source>
</evidence>
<comment type="domain">
    <text evidence="14">The last Arg residue of the ACP-binding site is essential for the weak association between ACP/AcpP and FabH.</text>
</comment>
<feature type="domain" description="Beta-ketoacyl-[acyl-carrier-protein] synthase III C-terminal" evidence="15">
    <location>
        <begin position="237"/>
        <end position="326"/>
    </location>
</feature>
<dbReference type="SUPFAM" id="SSF53901">
    <property type="entry name" value="Thiolase-like"/>
    <property type="match status" value="1"/>
</dbReference>
<keyword evidence="18" id="KW-1185">Reference proteome</keyword>
<evidence type="ECO:0000256" key="12">
    <source>
        <dbReference type="ARBA" id="ARBA00052467"/>
    </source>
</evidence>
<evidence type="ECO:0000256" key="3">
    <source>
        <dbReference type="ARBA" id="ARBA00022490"/>
    </source>
</evidence>
<accession>A0A1T4XRR7</accession>
<evidence type="ECO:0000256" key="5">
    <source>
        <dbReference type="ARBA" id="ARBA00022679"/>
    </source>
</evidence>
<evidence type="ECO:0000256" key="4">
    <source>
        <dbReference type="ARBA" id="ARBA00022516"/>
    </source>
</evidence>
<keyword evidence="9 14" id="KW-0012">Acyltransferase</keyword>
<keyword evidence="7 14" id="KW-0443">Lipid metabolism</keyword>
<organism evidence="17 18">
    <name type="scientific">Caloramator quimbayensis</name>
    <dbReference type="NCBI Taxonomy" id="1147123"/>
    <lineage>
        <taxon>Bacteria</taxon>
        <taxon>Bacillati</taxon>
        <taxon>Bacillota</taxon>
        <taxon>Clostridia</taxon>
        <taxon>Eubacteriales</taxon>
        <taxon>Clostridiaceae</taxon>
        <taxon>Caloramator</taxon>
    </lineage>
</organism>
<dbReference type="FunFam" id="3.40.47.10:FF:000004">
    <property type="entry name" value="3-oxoacyl-[acyl-carrier-protein] synthase 3"/>
    <property type="match status" value="1"/>
</dbReference>
<evidence type="ECO:0000256" key="14">
    <source>
        <dbReference type="HAMAP-Rule" id="MF_01815"/>
    </source>
</evidence>
<dbReference type="Gene3D" id="3.40.47.10">
    <property type="match status" value="1"/>
</dbReference>
<comment type="subcellular location">
    <subcellularLocation>
        <location evidence="14">Cytoplasm</location>
    </subcellularLocation>
</comment>
<evidence type="ECO:0000259" key="16">
    <source>
        <dbReference type="Pfam" id="PF08545"/>
    </source>
</evidence>
<evidence type="ECO:0000256" key="2">
    <source>
        <dbReference type="ARBA" id="ARBA00008642"/>
    </source>
</evidence>
<dbReference type="CDD" id="cd00830">
    <property type="entry name" value="KAS_III"/>
    <property type="match status" value="1"/>
</dbReference>
<keyword evidence="14" id="KW-0511">Multifunctional enzyme</keyword>
<dbReference type="RefSeq" id="WP_078696780.1">
    <property type="nucleotide sequence ID" value="NZ_FUYH01000012.1"/>
</dbReference>
<dbReference type="PANTHER" id="PTHR34069">
    <property type="entry name" value="3-OXOACYL-[ACYL-CARRIER-PROTEIN] SYNTHASE 3"/>
    <property type="match status" value="1"/>
</dbReference>
<dbReference type="AlphaFoldDB" id="A0A1T4XRR7"/>
<dbReference type="InterPro" id="IPR013751">
    <property type="entry name" value="ACP_syn_III_N"/>
</dbReference>
<keyword evidence="6 14" id="KW-0276">Fatty acid metabolism</keyword>
<feature type="domain" description="Beta-ketoacyl-[acyl-carrier-protein] synthase III N-terminal" evidence="16">
    <location>
        <begin position="108"/>
        <end position="185"/>
    </location>
</feature>
<keyword evidence="3 14" id="KW-0963">Cytoplasm</keyword>
<dbReference type="NCBIfam" id="NF006829">
    <property type="entry name" value="PRK09352.1"/>
    <property type="match status" value="1"/>
</dbReference>
<dbReference type="Pfam" id="PF08545">
    <property type="entry name" value="ACP_syn_III"/>
    <property type="match status" value="1"/>
</dbReference>
<evidence type="ECO:0000256" key="9">
    <source>
        <dbReference type="ARBA" id="ARBA00023315"/>
    </source>
</evidence>
<feature type="active site" evidence="14">
    <location>
        <position position="114"/>
    </location>
</feature>
<dbReference type="InterPro" id="IPR004655">
    <property type="entry name" value="FabH"/>
</dbReference>
<evidence type="ECO:0000256" key="13">
    <source>
        <dbReference type="ARBA" id="ARBA00052985"/>
    </source>
</evidence>
<proteinExistence type="inferred from homology"/>
<dbReference type="EMBL" id="FUYH01000012">
    <property type="protein sequence ID" value="SKA92252.1"/>
    <property type="molecule type" value="Genomic_DNA"/>
</dbReference>
<dbReference type="InterPro" id="IPR013747">
    <property type="entry name" value="ACP_syn_III_C"/>
</dbReference>
<comment type="catalytic activity">
    <reaction evidence="11">
        <text>(2S)-2-methylbutanoyl-CoA + malonyl-[ACP] + H(+) = (4S)-4-methyl-3-oxohexanoyl-[ACP] + CO2 + CoA</text>
        <dbReference type="Rhea" id="RHEA:42276"/>
        <dbReference type="Rhea" id="RHEA-COMP:9623"/>
        <dbReference type="Rhea" id="RHEA-COMP:17148"/>
        <dbReference type="ChEBI" id="CHEBI:15378"/>
        <dbReference type="ChEBI" id="CHEBI:16526"/>
        <dbReference type="ChEBI" id="CHEBI:57287"/>
        <dbReference type="ChEBI" id="CHEBI:78449"/>
        <dbReference type="ChEBI" id="CHEBI:88166"/>
        <dbReference type="ChEBI" id="CHEBI:167462"/>
        <dbReference type="EC" id="2.3.1.300"/>
    </reaction>
    <physiologicalReaction direction="left-to-right" evidence="11">
        <dbReference type="Rhea" id="RHEA:42277"/>
    </physiologicalReaction>
</comment>
<comment type="catalytic activity">
    <reaction evidence="13">
        <text>3-methylbutanoyl-CoA + malonyl-[ACP] + H(+) = 5-methyl-3-oxohexanoyl-[ACP] + CO2 + CoA</text>
        <dbReference type="Rhea" id="RHEA:42272"/>
        <dbReference type="Rhea" id="RHEA-COMP:9623"/>
        <dbReference type="Rhea" id="RHEA-COMP:9941"/>
        <dbReference type="ChEBI" id="CHEBI:15378"/>
        <dbReference type="ChEBI" id="CHEBI:16526"/>
        <dbReference type="ChEBI" id="CHEBI:57287"/>
        <dbReference type="ChEBI" id="CHEBI:57345"/>
        <dbReference type="ChEBI" id="CHEBI:78449"/>
        <dbReference type="ChEBI" id="CHEBI:78822"/>
        <dbReference type="EC" id="2.3.1.300"/>
    </reaction>
    <physiologicalReaction direction="left-to-right" evidence="13">
        <dbReference type="Rhea" id="RHEA:42273"/>
    </physiologicalReaction>
</comment>
<evidence type="ECO:0000313" key="18">
    <source>
        <dbReference type="Proteomes" id="UP000190105"/>
    </source>
</evidence>
<evidence type="ECO:0000256" key="1">
    <source>
        <dbReference type="ARBA" id="ARBA00005194"/>
    </source>
</evidence>
<dbReference type="GO" id="GO:0006633">
    <property type="term" value="P:fatty acid biosynthetic process"/>
    <property type="evidence" value="ECO:0007669"/>
    <property type="project" value="UniProtKB-UniRule"/>
</dbReference>
<dbReference type="GO" id="GO:0005737">
    <property type="term" value="C:cytoplasm"/>
    <property type="evidence" value="ECO:0007669"/>
    <property type="project" value="UniProtKB-SubCell"/>
</dbReference>
<dbReference type="OrthoDB" id="9815506at2"/>
<evidence type="ECO:0000256" key="11">
    <source>
        <dbReference type="ARBA" id="ARBA00052407"/>
    </source>
</evidence>
<comment type="pathway">
    <text evidence="1 14">Lipid metabolism; fatty acid biosynthesis.</text>
</comment>
<evidence type="ECO:0000259" key="15">
    <source>
        <dbReference type="Pfam" id="PF08541"/>
    </source>
</evidence>
<name>A0A1T4XRR7_9CLOT</name>
<feature type="active site" evidence="14">
    <location>
        <position position="253"/>
    </location>
</feature>
<dbReference type="InterPro" id="IPR016039">
    <property type="entry name" value="Thiolase-like"/>
</dbReference>
<dbReference type="Pfam" id="PF08541">
    <property type="entry name" value="ACP_syn_III_C"/>
    <property type="match status" value="1"/>
</dbReference>
<dbReference type="PANTHER" id="PTHR34069:SF2">
    <property type="entry name" value="BETA-KETOACYL-[ACYL-CARRIER-PROTEIN] SYNTHASE III"/>
    <property type="match status" value="1"/>
</dbReference>
<comment type="similarity">
    <text evidence="2 14">Belongs to the thiolase-like superfamily. FabH family.</text>
</comment>
<evidence type="ECO:0000256" key="8">
    <source>
        <dbReference type="ARBA" id="ARBA00023160"/>
    </source>
</evidence>
<dbReference type="GO" id="GO:0033818">
    <property type="term" value="F:beta-ketoacyl-acyl-carrier-protein synthase III activity"/>
    <property type="evidence" value="ECO:0007669"/>
    <property type="project" value="UniProtKB-UniRule"/>
</dbReference>
<comment type="catalytic activity">
    <reaction evidence="10">
        <text>malonyl-[ACP] + acetyl-CoA + H(+) = 3-oxobutanoyl-[ACP] + CO2 + CoA</text>
        <dbReference type="Rhea" id="RHEA:12080"/>
        <dbReference type="Rhea" id="RHEA-COMP:9623"/>
        <dbReference type="Rhea" id="RHEA-COMP:9625"/>
        <dbReference type="ChEBI" id="CHEBI:15378"/>
        <dbReference type="ChEBI" id="CHEBI:16526"/>
        <dbReference type="ChEBI" id="CHEBI:57287"/>
        <dbReference type="ChEBI" id="CHEBI:57288"/>
        <dbReference type="ChEBI" id="CHEBI:78449"/>
        <dbReference type="ChEBI" id="CHEBI:78450"/>
        <dbReference type="EC" id="2.3.1.180"/>
    </reaction>
    <physiologicalReaction direction="left-to-right" evidence="10">
        <dbReference type="Rhea" id="RHEA:12081"/>
    </physiologicalReaction>
</comment>
<comment type="catalytic activity">
    <reaction evidence="12">
        <text>2-methylpropanoyl-CoA + malonyl-[ACP] + H(+) = 4-methyl-3-oxopentanoyl-[ACP] + CO2 + CoA</text>
        <dbReference type="Rhea" id="RHEA:42268"/>
        <dbReference type="Rhea" id="RHEA-COMP:9623"/>
        <dbReference type="Rhea" id="RHEA-COMP:9940"/>
        <dbReference type="ChEBI" id="CHEBI:15378"/>
        <dbReference type="ChEBI" id="CHEBI:16526"/>
        <dbReference type="ChEBI" id="CHEBI:57287"/>
        <dbReference type="ChEBI" id="CHEBI:57338"/>
        <dbReference type="ChEBI" id="CHEBI:78449"/>
        <dbReference type="ChEBI" id="CHEBI:78820"/>
        <dbReference type="EC" id="2.3.1.300"/>
    </reaction>
    <physiologicalReaction direction="left-to-right" evidence="12">
        <dbReference type="Rhea" id="RHEA:42269"/>
    </physiologicalReaction>
</comment>
<dbReference type="GO" id="GO:0004315">
    <property type="term" value="F:3-oxoacyl-[acyl-carrier-protein] synthase activity"/>
    <property type="evidence" value="ECO:0007669"/>
    <property type="project" value="InterPro"/>
</dbReference>
<dbReference type="HAMAP" id="MF_01815">
    <property type="entry name" value="FabH"/>
    <property type="match status" value="1"/>
</dbReference>
<comment type="subunit">
    <text evidence="14">Homodimer.</text>
</comment>
<reference evidence="18" key="1">
    <citation type="submission" date="2017-02" db="EMBL/GenBank/DDBJ databases">
        <authorList>
            <person name="Varghese N."/>
            <person name="Submissions S."/>
        </authorList>
    </citation>
    <scope>NUCLEOTIDE SEQUENCE [LARGE SCALE GENOMIC DNA]</scope>
    <source>
        <strain evidence="18">USBA 833</strain>
    </source>
</reference>
<evidence type="ECO:0000256" key="10">
    <source>
        <dbReference type="ARBA" id="ARBA00051096"/>
    </source>
</evidence>
<dbReference type="GO" id="GO:0044550">
    <property type="term" value="P:secondary metabolite biosynthetic process"/>
    <property type="evidence" value="ECO:0007669"/>
    <property type="project" value="TreeGrafter"/>
</dbReference>
<dbReference type="NCBIfam" id="TIGR00747">
    <property type="entry name" value="fabH"/>
    <property type="match status" value="1"/>
</dbReference>
<feature type="region of interest" description="ACP-binding" evidence="14">
    <location>
        <begin position="254"/>
        <end position="258"/>
    </location>
</feature>
<protein>
    <recommendedName>
        <fullName evidence="14">Beta-ketoacyl-[acyl-carrier-protein] synthase III</fullName>
        <shortName evidence="14">Beta-ketoacyl-ACP synthase III</shortName>
        <shortName evidence="14">KAS III</shortName>
        <ecNumber evidence="14">2.3.1.180</ecNumber>
    </recommendedName>
    <alternativeName>
        <fullName evidence="14">3-oxoacyl-[acyl-carrier-protein] synthase 3</fullName>
    </alternativeName>
    <alternativeName>
        <fullName evidence="14">3-oxoacyl-[acyl-carrier-protein] synthase III</fullName>
    </alternativeName>
</protein>
<gene>
    <name evidence="14" type="primary">fabH</name>
    <name evidence="17" type="ORF">SAMN05443428_11229</name>
</gene>
<keyword evidence="8 14" id="KW-0275">Fatty acid biosynthesis</keyword>
<evidence type="ECO:0000256" key="7">
    <source>
        <dbReference type="ARBA" id="ARBA00023098"/>
    </source>
</evidence>
<dbReference type="UniPathway" id="UPA00094"/>
<keyword evidence="4 14" id="KW-0444">Lipid biosynthesis</keyword>
<keyword evidence="5 14" id="KW-0808">Transferase</keyword>
<sequence>MKYNAGITGIGISLPNNVLTNKDLENMVETSDEWIVTRTGIKERRIADKDTAASDISSEAAKKAIEMANIDSKDVDLIIVATVTPDMMYPSTAAIVQNNIGAINAAAFDVSAGCTGFIYAVTIAKQFIETGFYRNIVVIGCDILSRVTDFTDRNTCVLFGDGCGAVVISRTEEDGIIGEFIMANGAGGNFLTLPAGGSRMPSSFETVEKRLHYTSMNGPEVFKFAVKAMPEAAIKLLEKYNLNLSDIDYLIPHQANIRIIESAAKRLGISMDKVGITLDRYGNMSSASIPVTLYDSFIRSEIKQGDNILLVGFGAGLTYGAVLIKWII</sequence>
<dbReference type="Proteomes" id="UP000190105">
    <property type="component" value="Unassembled WGS sequence"/>
</dbReference>
<dbReference type="STRING" id="1147123.SAMN05443428_11229"/>
<dbReference type="EC" id="2.3.1.180" evidence="14"/>
<evidence type="ECO:0000313" key="17">
    <source>
        <dbReference type="EMBL" id="SKA92252.1"/>
    </source>
</evidence>
<feature type="active site" evidence="14">
    <location>
        <position position="283"/>
    </location>
</feature>